<name>A0A6I6CTM0_9GAMM</name>
<evidence type="ECO:0000256" key="1">
    <source>
        <dbReference type="SAM" id="MobiDB-lite"/>
    </source>
</evidence>
<evidence type="ECO:0000313" key="3">
    <source>
        <dbReference type="EMBL" id="QGT77806.1"/>
    </source>
</evidence>
<evidence type="ECO:0000313" key="4">
    <source>
        <dbReference type="Proteomes" id="UP000427716"/>
    </source>
</evidence>
<dbReference type="Proteomes" id="UP000427716">
    <property type="component" value="Chromosome"/>
</dbReference>
<dbReference type="EMBL" id="CP046415">
    <property type="protein sequence ID" value="QGT77806.1"/>
    <property type="molecule type" value="Genomic_DNA"/>
</dbReference>
<sequence length="65" mass="7609">MENSKPLALVLFFSAFVGIILYVYTGKKRKQRLESYKDIPFMDDDELDPTHEKKQQVKKDESNGK</sequence>
<gene>
    <name evidence="3" type="ORF">GM160_02245</name>
</gene>
<keyword evidence="2" id="KW-0812">Transmembrane</keyword>
<evidence type="ECO:0000256" key="2">
    <source>
        <dbReference type="SAM" id="Phobius"/>
    </source>
</evidence>
<proteinExistence type="predicted"/>
<protein>
    <submittedName>
        <fullName evidence="3">CcoQ/FixQ family Cbb3-type cytochrome c oxidase assembly chaperone</fullName>
    </submittedName>
</protein>
<dbReference type="AlphaFoldDB" id="A0A6I6CTM0"/>
<accession>A0A6I6CTM0</accession>
<feature type="region of interest" description="Disordered" evidence="1">
    <location>
        <begin position="41"/>
        <end position="65"/>
    </location>
</feature>
<keyword evidence="2" id="KW-0472">Membrane</keyword>
<feature type="transmembrane region" description="Helical" evidence="2">
    <location>
        <begin position="6"/>
        <end position="24"/>
    </location>
</feature>
<dbReference type="RefSeq" id="WP_136867930.1">
    <property type="nucleotide sequence ID" value="NZ_CP046415.1"/>
</dbReference>
<feature type="compositionally biased region" description="Basic and acidic residues" evidence="1">
    <location>
        <begin position="48"/>
        <end position="65"/>
    </location>
</feature>
<dbReference type="InterPro" id="IPR008621">
    <property type="entry name" value="Cbb3-typ_cyt_oxidase_comp"/>
</dbReference>
<dbReference type="KEGG" id="ghl:GM160_02245"/>
<keyword evidence="2" id="KW-1133">Transmembrane helix</keyword>
<keyword evidence="4" id="KW-1185">Reference proteome</keyword>
<dbReference type="Pfam" id="PF05545">
    <property type="entry name" value="FixQ"/>
    <property type="match status" value="1"/>
</dbReference>
<reference evidence="3 4" key="1">
    <citation type="submission" date="2019-11" db="EMBL/GenBank/DDBJ databases">
        <authorList>
            <person name="Zhang J."/>
            <person name="Sun C."/>
        </authorList>
    </citation>
    <scope>NUCLEOTIDE SEQUENCE [LARGE SCALE GENOMIC DNA]</scope>
    <source>
        <strain evidence="4">sp2</strain>
    </source>
</reference>
<organism evidence="3 4">
    <name type="scientific">Guyparkeria halophila</name>
    <dbReference type="NCBI Taxonomy" id="47960"/>
    <lineage>
        <taxon>Bacteria</taxon>
        <taxon>Pseudomonadati</taxon>
        <taxon>Pseudomonadota</taxon>
        <taxon>Gammaproteobacteria</taxon>
        <taxon>Chromatiales</taxon>
        <taxon>Thioalkalibacteraceae</taxon>
        <taxon>Guyparkeria</taxon>
    </lineage>
</organism>